<protein>
    <submittedName>
        <fullName evidence="2">Uncharacterized protein</fullName>
    </submittedName>
</protein>
<dbReference type="Proteomes" id="UP000078576">
    <property type="component" value="Unassembled WGS sequence"/>
</dbReference>
<keyword evidence="3" id="KW-1185">Reference proteome</keyword>
<dbReference type="STRING" id="694573.A0A194V6F1"/>
<evidence type="ECO:0000256" key="1">
    <source>
        <dbReference type="SAM" id="MobiDB-lite"/>
    </source>
</evidence>
<accession>A0A194V6F1</accession>
<reference evidence="3" key="1">
    <citation type="submission" date="2014-12" db="EMBL/GenBank/DDBJ databases">
        <title>Genome Sequence of Valsa Canker Pathogens Uncovers a Specific Adaption of Colonization on Woody Bark.</title>
        <authorList>
            <person name="Yin Z."/>
            <person name="Liu H."/>
            <person name="Gao X."/>
            <person name="Li Z."/>
            <person name="Song N."/>
            <person name="Ke X."/>
            <person name="Dai Q."/>
            <person name="Wu Y."/>
            <person name="Sun Y."/>
            <person name="Xu J.-R."/>
            <person name="Kang Z.K."/>
            <person name="Wang L."/>
            <person name="Huang L."/>
        </authorList>
    </citation>
    <scope>NUCLEOTIDE SEQUENCE [LARGE SCALE GENOMIC DNA]</scope>
    <source>
        <strain evidence="3">SXYL134</strain>
    </source>
</reference>
<sequence>MGDQPYRSIGQRVESPSGSLTLEQFADLRLVVGRLTPDECRKFIMSLDDQQVKNAVYDRVLCFPNDNWTKGVQNSYVQKMKTLNKNVVNFFSVATGIKKEFGHWMDVCTFGQEEYEKAEKQVKSFLAPSIDNIGAYSTFSEYSQTKRNGLTALIDIGLYILDIPIFNSTMGPLLFRYDALSRAIGNILKSAVNSLQRKQILDHGIGDSLRHLENRAKEAGIFVFLPNALAPNPIPSPYWLPEFQPQQTGTKRRRNGQQGEVAKKVMTNTTTTPQQGIKNPTSTNIDQSLFNTTAPQKGMNNYTDSSIYSGQFNTATPQEDINHPTNTNINSNLFNTPTPNPLSSSSGQHSYGVKEDGYYPIPNTDGSQNPFSSSNSATAQARVPPLKINNQSREPAGDIKQETELTFGGQAVREMEDNILSLRQDMAEPDEGQQSQGLEQNVSTQNAPTEMVPVQNLPMEHTTATQQGQNYPDVEQKMPTSTMPTKKKAAPQNGQKWGRKNKSSSSQNAGTAQPTAATQQSQSKAGTQSPYDKPLDFLDIHTDIYDAVFKTYVDRTDNSQVLVAPVVCRRIEGWCSIILTRVQRMAGIYKGNEDDELLFQSQQNAVWMLLWILEYCAMDYGHIPLTGEIPRCLGRDSLIKAFWGCVRLVSPQNMKKLLYIPRGDFPPVEVKLDAIIQTLQNDGITGYDGLRYALDEMRKIAGPRP</sequence>
<feature type="region of interest" description="Disordered" evidence="1">
    <location>
        <begin position="241"/>
        <end position="402"/>
    </location>
</feature>
<feature type="compositionally biased region" description="Low complexity" evidence="1">
    <location>
        <begin position="509"/>
        <end position="529"/>
    </location>
</feature>
<evidence type="ECO:0000313" key="2">
    <source>
        <dbReference type="EMBL" id="KUI59411.1"/>
    </source>
</evidence>
<feature type="compositionally biased region" description="Polar residues" evidence="1">
    <location>
        <begin position="364"/>
        <end position="379"/>
    </location>
</feature>
<feature type="region of interest" description="Disordered" evidence="1">
    <location>
        <begin position="462"/>
        <end position="530"/>
    </location>
</feature>
<dbReference type="AlphaFoldDB" id="A0A194V6F1"/>
<proteinExistence type="predicted"/>
<organism evidence="2 3">
    <name type="scientific">Cytospora mali</name>
    <name type="common">Apple Valsa canker fungus</name>
    <name type="synonym">Valsa mali</name>
    <dbReference type="NCBI Taxonomy" id="578113"/>
    <lineage>
        <taxon>Eukaryota</taxon>
        <taxon>Fungi</taxon>
        <taxon>Dikarya</taxon>
        <taxon>Ascomycota</taxon>
        <taxon>Pezizomycotina</taxon>
        <taxon>Sordariomycetes</taxon>
        <taxon>Sordariomycetidae</taxon>
        <taxon>Diaporthales</taxon>
        <taxon>Cytosporaceae</taxon>
        <taxon>Cytospora</taxon>
    </lineage>
</organism>
<dbReference type="OrthoDB" id="5235103at2759"/>
<gene>
    <name evidence="2" type="ORF">VP1G_06624</name>
</gene>
<name>A0A194V6F1_CYTMA</name>
<dbReference type="EMBL" id="KN714729">
    <property type="protein sequence ID" value="KUI59411.1"/>
    <property type="molecule type" value="Genomic_DNA"/>
</dbReference>
<feature type="compositionally biased region" description="Polar residues" evidence="1">
    <location>
        <begin position="266"/>
        <end position="337"/>
    </location>
</feature>
<evidence type="ECO:0000313" key="3">
    <source>
        <dbReference type="Proteomes" id="UP000078576"/>
    </source>
</evidence>